<dbReference type="Pfam" id="PF00117">
    <property type="entry name" value="GATase"/>
    <property type="match status" value="1"/>
</dbReference>
<proteinExistence type="inferred from homology"/>
<feature type="domain" description="Glutamine amidotransferase" evidence="5">
    <location>
        <begin position="4"/>
        <end position="188"/>
    </location>
</feature>
<dbReference type="InterPro" id="IPR005801">
    <property type="entry name" value="ADC_synthase"/>
</dbReference>
<dbReference type="PANTHER" id="PTHR11236:SF18">
    <property type="entry name" value="AMINODEOXYCHORISMATE SYNTHASE"/>
    <property type="match status" value="1"/>
</dbReference>
<dbReference type="PROSITE" id="PS51273">
    <property type="entry name" value="GATASE_TYPE_1"/>
    <property type="match status" value="1"/>
</dbReference>
<evidence type="ECO:0000256" key="1">
    <source>
        <dbReference type="ARBA" id="ARBA00005970"/>
    </source>
</evidence>
<dbReference type="Gene3D" id="3.60.120.10">
    <property type="entry name" value="Anthranilate synthase"/>
    <property type="match status" value="1"/>
</dbReference>
<dbReference type="GO" id="GO:0005737">
    <property type="term" value="C:cytoplasm"/>
    <property type="evidence" value="ECO:0007669"/>
    <property type="project" value="TreeGrafter"/>
</dbReference>
<dbReference type="AlphaFoldDB" id="A0A022PLY0"/>
<dbReference type="InterPro" id="IPR019999">
    <property type="entry name" value="Anth_synth_I-like"/>
</dbReference>
<keyword evidence="4" id="KW-0315">Glutamine amidotransferase</keyword>
<evidence type="ECO:0000256" key="4">
    <source>
        <dbReference type="ARBA" id="ARBA00022962"/>
    </source>
</evidence>
<dbReference type="PANTHER" id="PTHR11236">
    <property type="entry name" value="AMINOBENZOATE/ANTHRANILATE SYNTHASE"/>
    <property type="match status" value="1"/>
</dbReference>
<dbReference type="NCBIfam" id="TIGR00566">
    <property type="entry name" value="trpG_papA"/>
    <property type="match status" value="1"/>
</dbReference>
<dbReference type="GO" id="GO:0000162">
    <property type="term" value="P:L-tryptophan biosynthetic process"/>
    <property type="evidence" value="ECO:0007669"/>
    <property type="project" value="TreeGrafter"/>
</dbReference>
<dbReference type="Pfam" id="PF04715">
    <property type="entry name" value="Anth_synt_I_N"/>
    <property type="match status" value="1"/>
</dbReference>
<evidence type="ECO:0000259" key="7">
    <source>
        <dbReference type="Pfam" id="PF04715"/>
    </source>
</evidence>
<dbReference type="InterPro" id="IPR005802">
    <property type="entry name" value="ADC_synth_comp_1"/>
</dbReference>
<organism evidence="8 9">
    <name type="scientific">Photorhabdus aegyptia</name>
    <dbReference type="NCBI Taxonomy" id="2805098"/>
    <lineage>
        <taxon>Bacteria</taxon>
        <taxon>Pseudomonadati</taxon>
        <taxon>Pseudomonadota</taxon>
        <taxon>Gammaproteobacteria</taxon>
        <taxon>Enterobacterales</taxon>
        <taxon>Morganellaceae</taxon>
        <taxon>Photorhabdus</taxon>
    </lineage>
</organism>
<evidence type="ECO:0000313" key="8">
    <source>
        <dbReference type="EMBL" id="EYU16529.1"/>
    </source>
</evidence>
<dbReference type="NCBIfam" id="TIGR01823">
    <property type="entry name" value="PabB-fungal"/>
    <property type="match status" value="1"/>
</dbReference>
<dbReference type="CDD" id="cd01743">
    <property type="entry name" value="GATase1_Anthranilate_Synthase"/>
    <property type="match status" value="1"/>
</dbReference>
<dbReference type="PRINTS" id="PR00096">
    <property type="entry name" value="GATASE"/>
</dbReference>
<dbReference type="InterPro" id="IPR006221">
    <property type="entry name" value="TrpG/PapA_dom"/>
</dbReference>
<evidence type="ECO:0000313" key="9">
    <source>
        <dbReference type="Proteomes" id="UP000023464"/>
    </source>
</evidence>
<dbReference type="GO" id="GO:0009396">
    <property type="term" value="P:folic acid-containing compound biosynthetic process"/>
    <property type="evidence" value="ECO:0007669"/>
    <property type="project" value="InterPro"/>
</dbReference>
<comment type="caution">
    <text evidence="8">The sequence shown here is derived from an EMBL/GenBank/DDBJ whole genome shotgun (WGS) entry which is preliminary data.</text>
</comment>
<feature type="domain" description="Chorismate-utilising enzyme C-terminal" evidence="6">
    <location>
        <begin position="436"/>
        <end position="692"/>
    </location>
</feature>
<dbReference type="NCBIfam" id="TIGR00553">
    <property type="entry name" value="pabB"/>
    <property type="match status" value="1"/>
</dbReference>
<evidence type="ECO:0000256" key="3">
    <source>
        <dbReference type="ARBA" id="ARBA00022679"/>
    </source>
</evidence>
<dbReference type="PATRIC" id="fig|1393736.3.peg.825"/>
<protein>
    <recommendedName>
        <fullName evidence="2">aminodeoxychorismate synthase</fullName>
        <ecNumber evidence="2">2.6.1.85</ecNumber>
    </recommendedName>
</protein>
<reference evidence="8 9" key="1">
    <citation type="submission" date="2014-03" db="EMBL/GenBank/DDBJ databases">
        <title>Draft Genome of Photorhabdus luminescens BA1, an Egyptian Isolate.</title>
        <authorList>
            <person name="Ghazal S."/>
            <person name="Hurst S.G.IV."/>
            <person name="Morris K."/>
            <person name="Thomas K."/>
            <person name="Tisa L.S."/>
        </authorList>
    </citation>
    <scope>NUCLEOTIDE SEQUENCE [LARGE SCALE GENOMIC DNA]</scope>
    <source>
        <strain evidence="8 9">BA1</strain>
    </source>
</reference>
<accession>A0A022PLY0</accession>
<name>A0A022PLY0_9GAMM</name>
<dbReference type="EC" id="2.6.1.85" evidence="2"/>
<keyword evidence="8" id="KW-0032">Aminotransferase</keyword>
<evidence type="ECO:0000256" key="2">
    <source>
        <dbReference type="ARBA" id="ARBA00013139"/>
    </source>
</evidence>
<dbReference type="SUPFAM" id="SSF56322">
    <property type="entry name" value="ADC synthase"/>
    <property type="match status" value="1"/>
</dbReference>
<dbReference type="InterPro" id="IPR010117">
    <property type="entry name" value="PabB_fungal"/>
</dbReference>
<comment type="similarity">
    <text evidence="1">In the C-terminal section; belongs to the anthranilate synthase component I family.</text>
</comment>
<dbReference type="InterPro" id="IPR017926">
    <property type="entry name" value="GATASE"/>
</dbReference>
<evidence type="ECO:0000259" key="6">
    <source>
        <dbReference type="Pfam" id="PF00425"/>
    </source>
</evidence>
<dbReference type="PRINTS" id="PR00099">
    <property type="entry name" value="CPSGATASE"/>
</dbReference>
<sequence>MKTLIIDNYDSFTYNLVHLFTSVTKHEPTVIKNDYSDWRSFWLQDFDLVVISPGPGHPGNAIDMGISREVLQQREFIKPLLGVCLGHQGLCLEAGAKVSHAPEPMHGRICSVNHIGDDLFQNIPQRFKVVRYHSLAVYDIPEILRPLAWTDDNTLMAVAHQELPFWGCQFHPESVSSEYGLKLIENFCLLSHKYGYKRSSHFISNPISHQSQFIDVDKKSVKEHKIYYQMMVEDDELKVGTEILFQQIFTESKYVFWLDSNDLSTERSRFSIMGDTSSEESLFVTADARQHILKVNSNQDKQSIEKTGIFDWLHRQLEQAEIVNDTEYSLPFDVRPGWFGYLGYELKKEVVSGFIHQSSMPDAAMIFTNRIIVCDHKKNRWYAIAIVIKDNIYQYERARKWLAEIKAKIEKIKIDINLDSFVFPHADNLNLRHSASEYIKIIEACQEEIRNGESYEICLTNEITFDLKENIDHLSLYCALRKENPTPFSAFIRCSKTWSVLSFSPERFMKVSRDGIAESRPIKGTRKRISDSQQDALMINDLSSNEKDRAENLMIVDLVRNDLGRVAKACKVKPGPLFEVESFATVHQLVSTIRAELREDKNAVDCIKCAFPGGSMTGAPKVRTMELIDKFESAARGVYSGAIGYFSTNGAADFSIVIRTLVIKQQHVSIGTGGAIISLSNPWDELEEIAIKSSTLLKPFGLHFPFSELEYNRQDKK</sequence>
<dbReference type="EMBL" id="JFGV01000009">
    <property type="protein sequence ID" value="EYU16529.1"/>
    <property type="molecule type" value="Genomic_DNA"/>
</dbReference>
<gene>
    <name evidence="8" type="ORF">BA1DRAFT_00813</name>
</gene>
<dbReference type="Proteomes" id="UP000023464">
    <property type="component" value="Unassembled WGS sequence"/>
</dbReference>
<dbReference type="RefSeq" id="WP_036776239.1">
    <property type="nucleotide sequence ID" value="NZ_CAWLTM010000106.1"/>
</dbReference>
<dbReference type="PRINTS" id="PR00097">
    <property type="entry name" value="ANTSNTHASEII"/>
</dbReference>
<keyword evidence="3 8" id="KW-0808">Transferase</keyword>
<feature type="domain" description="Anthranilate synthase component I N-terminal" evidence="7">
    <location>
        <begin position="245"/>
        <end position="382"/>
    </location>
</feature>
<dbReference type="InterPro" id="IPR029062">
    <property type="entry name" value="Class_I_gatase-like"/>
</dbReference>
<keyword evidence="9" id="KW-1185">Reference proteome</keyword>
<dbReference type="InterPro" id="IPR015890">
    <property type="entry name" value="Chorismate_C"/>
</dbReference>
<dbReference type="GO" id="GO:0046820">
    <property type="term" value="F:4-amino-4-deoxychorismate synthase activity"/>
    <property type="evidence" value="ECO:0007669"/>
    <property type="project" value="UniProtKB-EC"/>
</dbReference>
<evidence type="ECO:0000259" key="5">
    <source>
        <dbReference type="Pfam" id="PF00117"/>
    </source>
</evidence>
<dbReference type="Gene3D" id="3.40.50.880">
    <property type="match status" value="1"/>
</dbReference>
<dbReference type="GO" id="GO:0008153">
    <property type="term" value="P:4-aminobenzoate biosynthetic process"/>
    <property type="evidence" value="ECO:0007669"/>
    <property type="project" value="TreeGrafter"/>
</dbReference>
<dbReference type="InterPro" id="IPR006805">
    <property type="entry name" value="Anth_synth_I_N"/>
</dbReference>
<dbReference type="Pfam" id="PF00425">
    <property type="entry name" value="Chorismate_bind"/>
    <property type="match status" value="1"/>
</dbReference>
<dbReference type="SUPFAM" id="SSF52317">
    <property type="entry name" value="Class I glutamine amidotransferase-like"/>
    <property type="match status" value="1"/>
</dbReference>